<accession>A0AAD8NWI6</accession>
<reference evidence="2" key="1">
    <citation type="journal article" date="2023" name="bioRxiv">
        <title>Improved chromosome-level genome assembly for marigold (Tagetes erecta).</title>
        <authorList>
            <person name="Jiang F."/>
            <person name="Yuan L."/>
            <person name="Wang S."/>
            <person name="Wang H."/>
            <person name="Xu D."/>
            <person name="Wang A."/>
            <person name="Fan W."/>
        </authorList>
    </citation>
    <scope>NUCLEOTIDE SEQUENCE</scope>
    <source>
        <strain evidence="2">WSJ</strain>
        <tissue evidence="2">Leaf</tissue>
    </source>
</reference>
<dbReference type="AlphaFoldDB" id="A0AAD8NWI6"/>
<keyword evidence="3" id="KW-1185">Reference proteome</keyword>
<dbReference type="EMBL" id="JAUHHV010000005">
    <property type="protein sequence ID" value="KAK1423301.1"/>
    <property type="molecule type" value="Genomic_DNA"/>
</dbReference>
<comment type="caution">
    <text evidence="2">The sequence shown here is derived from an EMBL/GenBank/DDBJ whole genome shotgun (WGS) entry which is preliminary data.</text>
</comment>
<keyword evidence="1" id="KW-0812">Transmembrane</keyword>
<dbReference type="Proteomes" id="UP001229421">
    <property type="component" value="Unassembled WGS sequence"/>
</dbReference>
<gene>
    <name evidence="2" type="ORF">QVD17_18599</name>
</gene>
<sequence>MYMIFLFNNNLINPWYSYYMLSHNFSAMFSIVLLKHIIIMSMASSTYRVSTVNTYHLNDGSLWNNHLHCCRLKESYKIGTINSIVVALLLLPGCANESKLACELRDTHLLKTQFESSKNEPKLELVPKRTP</sequence>
<evidence type="ECO:0000313" key="3">
    <source>
        <dbReference type="Proteomes" id="UP001229421"/>
    </source>
</evidence>
<evidence type="ECO:0000256" key="1">
    <source>
        <dbReference type="SAM" id="Phobius"/>
    </source>
</evidence>
<keyword evidence="1" id="KW-0472">Membrane</keyword>
<keyword evidence="1" id="KW-1133">Transmembrane helix</keyword>
<evidence type="ECO:0000313" key="2">
    <source>
        <dbReference type="EMBL" id="KAK1423301.1"/>
    </source>
</evidence>
<proteinExistence type="predicted"/>
<feature type="transmembrane region" description="Helical" evidence="1">
    <location>
        <begin position="15"/>
        <end position="34"/>
    </location>
</feature>
<protein>
    <submittedName>
        <fullName evidence="2">Uncharacterized protein</fullName>
    </submittedName>
</protein>
<organism evidence="2 3">
    <name type="scientific">Tagetes erecta</name>
    <name type="common">African marigold</name>
    <dbReference type="NCBI Taxonomy" id="13708"/>
    <lineage>
        <taxon>Eukaryota</taxon>
        <taxon>Viridiplantae</taxon>
        <taxon>Streptophyta</taxon>
        <taxon>Embryophyta</taxon>
        <taxon>Tracheophyta</taxon>
        <taxon>Spermatophyta</taxon>
        <taxon>Magnoliopsida</taxon>
        <taxon>eudicotyledons</taxon>
        <taxon>Gunneridae</taxon>
        <taxon>Pentapetalae</taxon>
        <taxon>asterids</taxon>
        <taxon>campanulids</taxon>
        <taxon>Asterales</taxon>
        <taxon>Asteraceae</taxon>
        <taxon>Asteroideae</taxon>
        <taxon>Heliantheae alliance</taxon>
        <taxon>Tageteae</taxon>
        <taxon>Tagetes</taxon>
    </lineage>
</organism>
<name>A0AAD8NWI6_TARER</name>